<name>A0A8H5FHT6_9AGAR</name>
<dbReference type="EMBL" id="JAACJK010000057">
    <property type="protein sequence ID" value="KAF5337062.1"/>
    <property type="molecule type" value="Genomic_DNA"/>
</dbReference>
<dbReference type="AlphaFoldDB" id="A0A8H5FHT6"/>
<dbReference type="SMART" id="SM00849">
    <property type="entry name" value="Lactamase_B"/>
    <property type="match status" value="1"/>
</dbReference>
<feature type="compositionally biased region" description="Polar residues" evidence="2">
    <location>
        <begin position="88"/>
        <end position="98"/>
    </location>
</feature>
<evidence type="ECO:0000259" key="3">
    <source>
        <dbReference type="SMART" id="SM00849"/>
    </source>
</evidence>
<dbReference type="CDD" id="cd07724">
    <property type="entry name" value="POD-like_MBL-fold"/>
    <property type="match status" value="1"/>
</dbReference>
<evidence type="ECO:0000256" key="2">
    <source>
        <dbReference type="SAM" id="MobiDB-lite"/>
    </source>
</evidence>
<dbReference type="InterPro" id="IPR036866">
    <property type="entry name" value="RibonucZ/Hydroxyglut_hydro"/>
</dbReference>
<protein>
    <recommendedName>
        <fullName evidence="3">Metallo-beta-lactamase domain-containing protein</fullName>
    </recommendedName>
</protein>
<feature type="region of interest" description="Disordered" evidence="2">
    <location>
        <begin position="73"/>
        <end position="98"/>
    </location>
</feature>
<dbReference type="GO" id="GO:0050313">
    <property type="term" value="F:sulfur dioxygenase activity"/>
    <property type="evidence" value="ECO:0007669"/>
    <property type="project" value="InterPro"/>
</dbReference>
<dbReference type="InterPro" id="IPR051682">
    <property type="entry name" value="Mito_Persulfide_Diox"/>
</dbReference>
<organism evidence="4 5">
    <name type="scientific">Ephemerocybe angulata</name>
    <dbReference type="NCBI Taxonomy" id="980116"/>
    <lineage>
        <taxon>Eukaryota</taxon>
        <taxon>Fungi</taxon>
        <taxon>Dikarya</taxon>
        <taxon>Basidiomycota</taxon>
        <taxon>Agaricomycotina</taxon>
        <taxon>Agaricomycetes</taxon>
        <taxon>Agaricomycetidae</taxon>
        <taxon>Agaricales</taxon>
        <taxon>Agaricineae</taxon>
        <taxon>Psathyrellaceae</taxon>
        <taxon>Ephemerocybe</taxon>
    </lineage>
</organism>
<feature type="domain" description="Metallo-beta-lactamase" evidence="3">
    <location>
        <begin position="115"/>
        <end position="304"/>
    </location>
</feature>
<dbReference type="InterPro" id="IPR001279">
    <property type="entry name" value="Metallo-B-lactamas"/>
</dbReference>
<dbReference type="InterPro" id="IPR044528">
    <property type="entry name" value="POD-like_MBL-fold"/>
</dbReference>
<keyword evidence="1" id="KW-0479">Metal-binding</keyword>
<evidence type="ECO:0000313" key="4">
    <source>
        <dbReference type="EMBL" id="KAF5337062.1"/>
    </source>
</evidence>
<reference evidence="4 5" key="1">
    <citation type="journal article" date="2020" name="ISME J.">
        <title>Uncovering the hidden diversity of litter-decomposition mechanisms in mushroom-forming fungi.</title>
        <authorList>
            <person name="Floudas D."/>
            <person name="Bentzer J."/>
            <person name="Ahren D."/>
            <person name="Johansson T."/>
            <person name="Persson P."/>
            <person name="Tunlid A."/>
        </authorList>
    </citation>
    <scope>NUCLEOTIDE SEQUENCE [LARGE SCALE GENOMIC DNA]</scope>
    <source>
        <strain evidence="4 5">CBS 175.51</strain>
    </source>
</reference>
<dbReference type="SUPFAM" id="SSF56281">
    <property type="entry name" value="Metallo-hydrolase/oxidoreductase"/>
    <property type="match status" value="1"/>
</dbReference>
<dbReference type="PANTHER" id="PTHR43084:SF1">
    <property type="entry name" value="PERSULFIDE DIOXYGENASE ETHE1, MITOCHONDRIAL"/>
    <property type="match status" value="1"/>
</dbReference>
<evidence type="ECO:0000256" key="1">
    <source>
        <dbReference type="ARBA" id="ARBA00022723"/>
    </source>
</evidence>
<dbReference type="Pfam" id="PF00753">
    <property type="entry name" value="Lactamase_B"/>
    <property type="match status" value="1"/>
</dbReference>
<dbReference type="GO" id="GO:0070813">
    <property type="term" value="P:hydrogen sulfide metabolic process"/>
    <property type="evidence" value="ECO:0007669"/>
    <property type="project" value="TreeGrafter"/>
</dbReference>
<feature type="compositionally biased region" description="Low complexity" evidence="2">
    <location>
        <begin position="73"/>
        <end position="87"/>
    </location>
</feature>
<proteinExistence type="predicted"/>
<keyword evidence="5" id="KW-1185">Reference proteome</keyword>
<dbReference type="Proteomes" id="UP000541558">
    <property type="component" value="Unassembled WGS sequence"/>
</dbReference>
<dbReference type="GO" id="GO:0006749">
    <property type="term" value="P:glutathione metabolic process"/>
    <property type="evidence" value="ECO:0007669"/>
    <property type="project" value="InterPro"/>
</dbReference>
<sequence>MQNCLAVAHRCRARSVSKPIHRALTKVSSYGRILTPHPPLEAIPIHSRSTPAYRPAGQIINPSAFSARRFATRATAPAPETPASAESDPSQPTCTAISPTLEQPNVYSFFERGTSTWQYVIADPNTLKAVIVDPVLDYDPASGAISTTTADGLLAFVKSNNLDIVMLLETHAHADHITAAQYLSKKLGGIPVAIGKRIVTVQERIAKIYGVPREWWDGAFHKYWEDGERFKIGEIECSVIHLPGHTPDHVGYMCGENLFVGDTIFYPDVGSARADFPGGSPTDLYNSIQRVLAMSPNTRVYAGHDYPPPTAVSTNEADRCYSLVSEQCEKNVHLKARLQEITASTSLQTQAGPSDDLAEKLMTAFIEWRAKRDRALGAPRLIHPALQINICAGKLPRADSEGRRLLKIPLRIPEGL</sequence>
<dbReference type="GO" id="GO:0046872">
    <property type="term" value="F:metal ion binding"/>
    <property type="evidence" value="ECO:0007669"/>
    <property type="project" value="UniProtKB-KW"/>
</dbReference>
<comment type="caution">
    <text evidence="4">The sequence shown here is derived from an EMBL/GenBank/DDBJ whole genome shotgun (WGS) entry which is preliminary data.</text>
</comment>
<dbReference type="PANTHER" id="PTHR43084">
    <property type="entry name" value="PERSULFIDE DIOXYGENASE ETHE1"/>
    <property type="match status" value="1"/>
</dbReference>
<accession>A0A8H5FHT6</accession>
<dbReference type="Gene3D" id="3.60.15.10">
    <property type="entry name" value="Ribonuclease Z/Hydroxyacylglutathione hydrolase-like"/>
    <property type="match status" value="1"/>
</dbReference>
<dbReference type="OrthoDB" id="449487at2759"/>
<evidence type="ECO:0000313" key="5">
    <source>
        <dbReference type="Proteomes" id="UP000541558"/>
    </source>
</evidence>
<gene>
    <name evidence="4" type="ORF">D9611_003270</name>
</gene>